<evidence type="ECO:0000256" key="8">
    <source>
        <dbReference type="ARBA" id="ARBA00022801"/>
    </source>
</evidence>
<dbReference type="AlphaFoldDB" id="A0A142JP42"/>
<reference evidence="14 15" key="1">
    <citation type="submission" date="2016-03" db="EMBL/GenBank/DDBJ databases">
        <title>Complete genome sequence of a novel chlorpyrifos degrading bacterium, Cupriavidus nantongensis sp. X1.</title>
        <authorList>
            <person name="Fang L."/>
        </authorList>
    </citation>
    <scope>NUCLEOTIDE SEQUENCE [LARGE SCALE GENOMIC DNA]</scope>
    <source>
        <strain evidence="14 15">X1</strain>
    </source>
</reference>
<name>A0A142JP42_9BURK</name>
<keyword evidence="6" id="KW-0963">Cytoplasm</keyword>
<keyword evidence="8" id="KW-0378">Hydrolase</keyword>
<accession>A0A142JP42</accession>
<evidence type="ECO:0000256" key="7">
    <source>
        <dbReference type="ARBA" id="ARBA00022723"/>
    </source>
</evidence>
<dbReference type="InterPro" id="IPR002502">
    <property type="entry name" value="Amidase_domain"/>
</dbReference>
<dbReference type="EMBL" id="CP014844">
    <property type="protein sequence ID" value="AMR79854.1"/>
    <property type="molecule type" value="Genomic_DNA"/>
</dbReference>
<keyword evidence="15" id="KW-1185">Reference proteome</keyword>
<comment type="subcellular location">
    <subcellularLocation>
        <location evidence="3">Cytoplasm</location>
    </subcellularLocation>
</comment>
<dbReference type="Pfam" id="PF01510">
    <property type="entry name" value="Amidase_2"/>
    <property type="match status" value="1"/>
</dbReference>
<keyword evidence="10" id="KW-0961">Cell wall biogenesis/degradation</keyword>
<dbReference type="InterPro" id="IPR036505">
    <property type="entry name" value="Amidase/PGRP_sf"/>
</dbReference>
<evidence type="ECO:0000256" key="12">
    <source>
        <dbReference type="ARBA" id="ARBA00042615"/>
    </source>
</evidence>
<evidence type="ECO:0000256" key="1">
    <source>
        <dbReference type="ARBA" id="ARBA00001561"/>
    </source>
</evidence>
<evidence type="ECO:0000256" key="5">
    <source>
        <dbReference type="ARBA" id="ARBA00011901"/>
    </source>
</evidence>
<dbReference type="InterPro" id="IPR051206">
    <property type="entry name" value="NAMLAA_amidase_2"/>
</dbReference>
<dbReference type="KEGG" id="cnan:A2G96_19965"/>
<sequence>MTAPASSPSSSSSPSSYLPGADGWVPAARRVPSPNFDARPDGMPVDLVVLHNISLPPGQFGSGDIEAFFQNRLDPGKHPFFATIHQVQVSAHFLVTRTGELVQFVPCTQRAWHAGQSDFFGRARCNDFSIGIEIEGSDDLPFTKAQYDTVAALVPALMAAYPVRAIAGHSDIAPGRKTDPGPHFDWARFASQAGIGPQMLPYQCPGAAGQVTDS</sequence>
<dbReference type="Proteomes" id="UP000075238">
    <property type="component" value="Chromosome 1"/>
</dbReference>
<evidence type="ECO:0000256" key="10">
    <source>
        <dbReference type="ARBA" id="ARBA00023316"/>
    </source>
</evidence>
<evidence type="ECO:0000256" key="4">
    <source>
        <dbReference type="ARBA" id="ARBA00007553"/>
    </source>
</evidence>
<dbReference type="PANTHER" id="PTHR30417:SF4">
    <property type="entry name" value="1,6-ANHYDRO-N-ACETYLMURAMYL-L-ALANINE AMIDASE AMPD"/>
    <property type="match status" value="1"/>
</dbReference>
<evidence type="ECO:0000313" key="15">
    <source>
        <dbReference type="Proteomes" id="UP000075238"/>
    </source>
</evidence>
<dbReference type="SUPFAM" id="SSF55846">
    <property type="entry name" value="N-acetylmuramoyl-L-alanine amidase-like"/>
    <property type="match status" value="1"/>
</dbReference>
<dbReference type="CDD" id="cd06583">
    <property type="entry name" value="PGRP"/>
    <property type="match status" value="1"/>
</dbReference>
<dbReference type="STRING" id="1796606.A2G96_19965"/>
<dbReference type="EC" id="3.5.1.28" evidence="5"/>
<dbReference type="RefSeq" id="WP_062801778.1">
    <property type="nucleotide sequence ID" value="NZ_CP014844.1"/>
</dbReference>
<dbReference type="GO" id="GO:0005737">
    <property type="term" value="C:cytoplasm"/>
    <property type="evidence" value="ECO:0007669"/>
    <property type="project" value="UniProtKB-SubCell"/>
</dbReference>
<comment type="catalytic activity">
    <reaction evidence="1">
        <text>Hydrolyzes the link between N-acetylmuramoyl residues and L-amino acid residues in certain cell-wall glycopeptides.</text>
        <dbReference type="EC" id="3.5.1.28"/>
    </reaction>
</comment>
<evidence type="ECO:0000256" key="3">
    <source>
        <dbReference type="ARBA" id="ARBA00004496"/>
    </source>
</evidence>
<evidence type="ECO:0000256" key="2">
    <source>
        <dbReference type="ARBA" id="ARBA00001947"/>
    </source>
</evidence>
<evidence type="ECO:0000256" key="6">
    <source>
        <dbReference type="ARBA" id="ARBA00022490"/>
    </source>
</evidence>
<dbReference type="OrthoDB" id="9794842at2"/>
<evidence type="ECO:0000259" key="13">
    <source>
        <dbReference type="SMART" id="SM00644"/>
    </source>
</evidence>
<dbReference type="PANTHER" id="PTHR30417">
    <property type="entry name" value="N-ACETYLMURAMOYL-L-ALANINE AMIDASE AMID"/>
    <property type="match status" value="1"/>
</dbReference>
<dbReference type="GO" id="GO:0071555">
    <property type="term" value="P:cell wall organization"/>
    <property type="evidence" value="ECO:0007669"/>
    <property type="project" value="UniProtKB-KW"/>
</dbReference>
<evidence type="ECO:0000256" key="11">
    <source>
        <dbReference type="ARBA" id="ARBA00039257"/>
    </source>
</evidence>
<keyword evidence="9" id="KW-0862">Zinc</keyword>
<keyword evidence="7" id="KW-0479">Metal-binding</keyword>
<comment type="similarity">
    <text evidence="4">Belongs to the N-acetylmuramoyl-L-alanine amidase 2 family.</text>
</comment>
<gene>
    <name evidence="14" type="ORF">A2G96_19965</name>
</gene>
<comment type="cofactor">
    <cofactor evidence="2">
        <name>Zn(2+)</name>
        <dbReference type="ChEBI" id="CHEBI:29105"/>
    </cofactor>
</comment>
<dbReference type="GO" id="GO:0009253">
    <property type="term" value="P:peptidoglycan catabolic process"/>
    <property type="evidence" value="ECO:0007669"/>
    <property type="project" value="InterPro"/>
</dbReference>
<evidence type="ECO:0000313" key="14">
    <source>
        <dbReference type="EMBL" id="AMR79854.1"/>
    </source>
</evidence>
<organism evidence="14 15">
    <name type="scientific">Cupriavidus nantongensis</name>
    <dbReference type="NCBI Taxonomy" id="1796606"/>
    <lineage>
        <taxon>Bacteria</taxon>
        <taxon>Pseudomonadati</taxon>
        <taxon>Pseudomonadota</taxon>
        <taxon>Betaproteobacteria</taxon>
        <taxon>Burkholderiales</taxon>
        <taxon>Burkholderiaceae</taxon>
        <taxon>Cupriavidus</taxon>
    </lineage>
</organism>
<dbReference type="SMART" id="SM00644">
    <property type="entry name" value="Ami_2"/>
    <property type="match status" value="1"/>
</dbReference>
<proteinExistence type="inferred from homology"/>
<dbReference type="GO" id="GO:0046872">
    <property type="term" value="F:metal ion binding"/>
    <property type="evidence" value="ECO:0007669"/>
    <property type="project" value="UniProtKB-KW"/>
</dbReference>
<dbReference type="NCBIfam" id="NF008758">
    <property type="entry name" value="PRK11789.1"/>
    <property type="match status" value="1"/>
</dbReference>
<evidence type="ECO:0000256" key="9">
    <source>
        <dbReference type="ARBA" id="ARBA00022833"/>
    </source>
</evidence>
<dbReference type="Gene3D" id="3.40.80.10">
    <property type="entry name" value="Peptidoglycan recognition protein-like"/>
    <property type="match status" value="1"/>
</dbReference>
<dbReference type="GO" id="GO:0008745">
    <property type="term" value="F:N-acetylmuramoyl-L-alanine amidase activity"/>
    <property type="evidence" value="ECO:0007669"/>
    <property type="project" value="UniProtKB-EC"/>
</dbReference>
<feature type="domain" description="N-acetylmuramoyl-L-alanine amidase" evidence="13">
    <location>
        <begin position="33"/>
        <end position="181"/>
    </location>
</feature>
<protein>
    <recommendedName>
        <fullName evidence="11">1,6-anhydro-N-acetylmuramyl-L-alanine amidase AmpD</fullName>
        <ecNumber evidence="5">3.5.1.28</ecNumber>
    </recommendedName>
    <alternativeName>
        <fullName evidence="12">N-acetylmuramoyl-L-alanine amidase</fullName>
    </alternativeName>
</protein>
<dbReference type="GO" id="GO:0009254">
    <property type="term" value="P:peptidoglycan turnover"/>
    <property type="evidence" value="ECO:0007669"/>
    <property type="project" value="TreeGrafter"/>
</dbReference>